<evidence type="ECO:0000259" key="2">
    <source>
        <dbReference type="Pfam" id="PF16036"/>
    </source>
</evidence>
<feature type="chain" id="PRO_5046507787" evidence="1">
    <location>
        <begin position="21"/>
        <end position="188"/>
    </location>
</feature>
<dbReference type="Proteomes" id="UP001201549">
    <property type="component" value="Unassembled WGS sequence"/>
</dbReference>
<comment type="caution">
    <text evidence="3">The sequence shown here is derived from an EMBL/GenBank/DDBJ whole genome shotgun (WGS) entry which is preliminary data.</text>
</comment>
<dbReference type="InterPro" id="IPR016088">
    <property type="entry name" value="Chalcone_isomerase_3-sand"/>
</dbReference>
<reference evidence="3 4" key="1">
    <citation type="submission" date="2022-02" db="EMBL/GenBank/DDBJ databases">
        <authorList>
            <person name="Zhuang L."/>
        </authorList>
    </citation>
    <scope>NUCLEOTIDE SEQUENCE [LARGE SCALE GENOMIC DNA]</scope>
    <source>
        <strain evidence="3 4">C32</strain>
    </source>
</reference>
<dbReference type="InterPro" id="IPR016087">
    <property type="entry name" value="Chalcone_isomerase"/>
</dbReference>
<proteinExistence type="predicted"/>
<dbReference type="InterPro" id="IPR036298">
    <property type="entry name" value="Chalcone_isomerase_sf"/>
</dbReference>
<feature type="domain" description="Chalcone isomerase" evidence="2">
    <location>
        <begin position="21"/>
        <end position="185"/>
    </location>
</feature>
<sequence length="188" mass="20649">MKKLFVFCLAWLSVASFTTAAREVADTQVAESLQLDGTPELVLNGAGVRTKFFMDLYVGGLYLPSKTKSVTEVLEADYAAINLTILSGLITSEKMEDAIREGFNDATHGNTEPIAAEIEQFISLFKDEIKVGDQFLLLFSKKDGVSAFKNQQRQATVGNDTFRIALMNIWLGDEPAQNSLKKAMLAAK</sequence>
<gene>
    <name evidence="3" type="ORF">L9G74_08185</name>
</gene>
<accession>A0ABT2FJB7</accession>
<organism evidence="3 4">
    <name type="scientific">Shewanella electrica</name>
    <dbReference type="NCBI Taxonomy" id="515560"/>
    <lineage>
        <taxon>Bacteria</taxon>
        <taxon>Pseudomonadati</taxon>
        <taxon>Pseudomonadota</taxon>
        <taxon>Gammaproteobacteria</taxon>
        <taxon>Alteromonadales</taxon>
        <taxon>Shewanellaceae</taxon>
        <taxon>Shewanella</taxon>
    </lineage>
</organism>
<dbReference type="SUPFAM" id="SSF54626">
    <property type="entry name" value="Chalcone isomerase"/>
    <property type="match status" value="1"/>
</dbReference>
<reference evidence="4" key="2">
    <citation type="submission" date="2023-07" db="EMBL/GenBank/DDBJ databases">
        <title>Shewanella mangrovi sp. nov., an acetaldehyde- degrading bacterium isolated from mangrove sediment.</title>
        <authorList>
            <person name="Liu Y."/>
        </authorList>
    </citation>
    <scope>NUCLEOTIDE SEQUENCE [LARGE SCALE GENOMIC DNA]</scope>
    <source>
        <strain evidence="4">C32</strain>
    </source>
</reference>
<keyword evidence="1" id="KW-0732">Signal</keyword>
<protein>
    <submittedName>
        <fullName evidence="3">Chalcone isomerase family protein</fullName>
    </submittedName>
</protein>
<evidence type="ECO:0000313" key="4">
    <source>
        <dbReference type="Proteomes" id="UP001201549"/>
    </source>
</evidence>
<dbReference type="GO" id="GO:0016853">
    <property type="term" value="F:isomerase activity"/>
    <property type="evidence" value="ECO:0007669"/>
    <property type="project" value="UniProtKB-KW"/>
</dbReference>
<evidence type="ECO:0000313" key="3">
    <source>
        <dbReference type="EMBL" id="MCS4556413.1"/>
    </source>
</evidence>
<keyword evidence="4" id="KW-1185">Reference proteome</keyword>
<name>A0ABT2FJB7_9GAMM</name>
<dbReference type="EMBL" id="JAKOGG010000004">
    <property type="protein sequence ID" value="MCS4556413.1"/>
    <property type="molecule type" value="Genomic_DNA"/>
</dbReference>
<dbReference type="Pfam" id="PF16036">
    <property type="entry name" value="Chalcone_3"/>
    <property type="match status" value="1"/>
</dbReference>
<feature type="signal peptide" evidence="1">
    <location>
        <begin position="1"/>
        <end position="20"/>
    </location>
</feature>
<dbReference type="RefSeq" id="WP_238895962.1">
    <property type="nucleotide sequence ID" value="NZ_JAKOGG010000004.1"/>
</dbReference>
<dbReference type="Gene3D" id="3.50.70.10">
    <property type="match status" value="1"/>
</dbReference>
<keyword evidence="3" id="KW-0413">Isomerase</keyword>
<evidence type="ECO:0000256" key="1">
    <source>
        <dbReference type="SAM" id="SignalP"/>
    </source>
</evidence>